<dbReference type="InterPro" id="IPR014782">
    <property type="entry name" value="Peptidase_M1_dom"/>
</dbReference>
<dbReference type="CDD" id="cd09604">
    <property type="entry name" value="M1_APN_like"/>
    <property type="match status" value="1"/>
</dbReference>
<dbReference type="Pfam" id="PF01433">
    <property type="entry name" value="Peptidase_M1"/>
    <property type="match status" value="1"/>
</dbReference>
<evidence type="ECO:0000313" key="4">
    <source>
        <dbReference type="EMBL" id="HIX50187.1"/>
    </source>
</evidence>
<feature type="binding site" evidence="2">
    <location>
        <position position="361"/>
    </location>
    <ligand>
        <name>Zn(2+)</name>
        <dbReference type="ChEBI" id="CHEBI:29105"/>
        <note>catalytic</note>
    </ligand>
</feature>
<keyword evidence="2" id="KW-0862">Zinc</keyword>
<reference evidence="4" key="1">
    <citation type="journal article" date="2021" name="PeerJ">
        <title>Extensive microbial diversity within the chicken gut microbiome revealed by metagenomics and culture.</title>
        <authorList>
            <person name="Gilroy R."/>
            <person name="Ravi A."/>
            <person name="Getino M."/>
            <person name="Pursley I."/>
            <person name="Horton D.L."/>
            <person name="Alikhan N.F."/>
            <person name="Baker D."/>
            <person name="Gharbi K."/>
            <person name="Hall N."/>
            <person name="Watson M."/>
            <person name="Adriaenssens E.M."/>
            <person name="Foster-Nyarko E."/>
            <person name="Jarju S."/>
            <person name="Secka A."/>
            <person name="Antonio M."/>
            <person name="Oren A."/>
            <person name="Chaudhuri R.R."/>
            <person name="La Ragione R."/>
            <person name="Hildebrand F."/>
            <person name="Pallen M.J."/>
        </authorList>
    </citation>
    <scope>NUCLEOTIDE SEQUENCE</scope>
    <source>
        <strain evidence="4">2189</strain>
    </source>
</reference>
<accession>A0A9D1W0R3</accession>
<feature type="binding site" evidence="2">
    <location>
        <position position="338"/>
    </location>
    <ligand>
        <name>Zn(2+)</name>
        <dbReference type="ChEBI" id="CHEBI:29105"/>
        <note>catalytic</note>
    </ligand>
</feature>
<feature type="active site" description="Proton donor" evidence="1">
    <location>
        <position position="429"/>
    </location>
</feature>
<proteinExistence type="predicted"/>
<evidence type="ECO:0000313" key="5">
    <source>
        <dbReference type="Proteomes" id="UP000886847"/>
    </source>
</evidence>
<dbReference type="Proteomes" id="UP000886847">
    <property type="component" value="Unassembled WGS sequence"/>
</dbReference>
<name>A0A9D1W0R3_9FIRM</name>
<evidence type="ECO:0000259" key="3">
    <source>
        <dbReference type="Pfam" id="PF01433"/>
    </source>
</evidence>
<feature type="active site" description="Proton acceptor" evidence="1">
    <location>
        <position position="339"/>
    </location>
</feature>
<evidence type="ECO:0000256" key="1">
    <source>
        <dbReference type="PIRSR" id="PIRSR634015-1"/>
    </source>
</evidence>
<dbReference type="InterPro" id="IPR034015">
    <property type="entry name" value="M1_LTA4H"/>
</dbReference>
<feature type="binding site" evidence="2">
    <location>
        <position position="342"/>
    </location>
    <ligand>
        <name>Zn(2+)</name>
        <dbReference type="ChEBI" id="CHEBI:29105"/>
        <note>catalytic</note>
    </ligand>
</feature>
<dbReference type="AlphaFoldDB" id="A0A9D1W0R3"/>
<dbReference type="PANTHER" id="PTHR45726:SF3">
    <property type="entry name" value="LEUKOTRIENE A-4 HYDROLASE"/>
    <property type="match status" value="1"/>
</dbReference>
<reference evidence="4" key="2">
    <citation type="submission" date="2021-04" db="EMBL/GenBank/DDBJ databases">
        <authorList>
            <person name="Gilroy R."/>
        </authorList>
    </citation>
    <scope>NUCLEOTIDE SEQUENCE</scope>
    <source>
        <strain evidence="4">2189</strain>
    </source>
</reference>
<keyword evidence="2" id="KW-0479">Metal-binding</keyword>
<dbReference type="InterPro" id="IPR027268">
    <property type="entry name" value="Peptidase_M4/M1_CTD_sf"/>
</dbReference>
<comment type="cofactor">
    <cofactor evidence="2">
        <name>Zn(2+)</name>
        <dbReference type="ChEBI" id="CHEBI:29105"/>
    </cofactor>
    <text evidence="2">Binds 1 zinc ion per subunit.</text>
</comment>
<dbReference type="SUPFAM" id="SSF55486">
    <property type="entry name" value="Metalloproteases ('zincins'), catalytic domain"/>
    <property type="match status" value="1"/>
</dbReference>
<organism evidence="4 5">
    <name type="scientific">Candidatus Borkfalkia faecavium</name>
    <dbReference type="NCBI Taxonomy" id="2838508"/>
    <lineage>
        <taxon>Bacteria</taxon>
        <taxon>Bacillati</taxon>
        <taxon>Bacillota</taxon>
        <taxon>Clostridia</taxon>
        <taxon>Christensenellales</taxon>
        <taxon>Christensenellaceae</taxon>
        <taxon>Candidatus Borkfalkia</taxon>
    </lineage>
</organism>
<sequence>MRLCKGERGQAGVRRAFLWQAGVRRLTALVAATVLLLCLCAPFAGCGKAEEERAQYSIEAVYEEGVVRARMRVEAESSGELRFNLYGNAYREGAAYPPVAAVYQKSAYYGGESYGGMRVLSVSPCQSWEVAGEDENVLAVRLAKGGRAAVEIEYELALAHIDHRTGISHAGVNLGNWYPVLCEHEDGAFVECPYYAAGDPFYSACADYDVTFTAPAELTVAASAAALSCRAAAGQKVYRYRLENARDFALVLGSFSLAQTEAGGVSFRYYYTQDDAPQAKTELLADCFSFFTKKFGRYPYGSFCAVQTGFCYGGMEYPGLVMLSDALEGRDYLYTIVHEAAHQWWYAAVGSDAIGNAWQDEGLAEYSALLFFEENEEYGIRAAQLLERAREALRAYCGVHEQIFGRADTSMARPLSDYAGGYAYVTIAYCKGMLLFDTLRSALGDDRFFAGLRRYYAENAGKIASPQDLAAAFASPGAEGVIRSFVDGSAAVCGAMG</sequence>
<dbReference type="EMBL" id="DXEW01000015">
    <property type="protein sequence ID" value="HIX50187.1"/>
    <property type="molecule type" value="Genomic_DNA"/>
</dbReference>
<dbReference type="Gene3D" id="1.10.390.10">
    <property type="entry name" value="Neutral Protease Domain 2"/>
    <property type="match status" value="1"/>
</dbReference>
<feature type="domain" description="Peptidase M1 membrane alanine aminopeptidase" evidence="3">
    <location>
        <begin position="282"/>
        <end position="476"/>
    </location>
</feature>
<dbReference type="PANTHER" id="PTHR45726">
    <property type="entry name" value="LEUKOTRIENE A-4 HYDROLASE"/>
    <property type="match status" value="1"/>
</dbReference>
<comment type="caution">
    <text evidence="4">The sequence shown here is derived from an EMBL/GenBank/DDBJ whole genome shotgun (WGS) entry which is preliminary data.</text>
</comment>
<dbReference type="GO" id="GO:0008237">
    <property type="term" value="F:metallopeptidase activity"/>
    <property type="evidence" value="ECO:0007669"/>
    <property type="project" value="InterPro"/>
</dbReference>
<gene>
    <name evidence="4" type="ORF">H9851_02785</name>
</gene>
<evidence type="ECO:0000256" key="2">
    <source>
        <dbReference type="PIRSR" id="PIRSR634015-3"/>
    </source>
</evidence>
<dbReference type="GO" id="GO:0008270">
    <property type="term" value="F:zinc ion binding"/>
    <property type="evidence" value="ECO:0007669"/>
    <property type="project" value="InterPro"/>
</dbReference>
<protein>
    <submittedName>
        <fullName evidence="4">M1 family metallopeptidase</fullName>
    </submittedName>
</protein>